<dbReference type="Proteomes" id="UP000308197">
    <property type="component" value="Unassembled WGS sequence"/>
</dbReference>
<dbReference type="InParanoid" id="A0A5C3P1E7"/>
<sequence length="118" mass="12978">MVTAGNEVPSALLWTIWFYCQPQVPSLEVFSVPVVCIGHCRAKDTIDLGSRGLSKLTVRQHIRSDPGGCNGEIFLPMTVEQTSAARLLSDRQRCGGGVRTLPAANLELPHDRFMAARW</sequence>
<reference evidence="1 2" key="1">
    <citation type="journal article" date="2019" name="Nat. Ecol. Evol.">
        <title>Megaphylogeny resolves global patterns of mushroom evolution.</title>
        <authorList>
            <person name="Varga T."/>
            <person name="Krizsan K."/>
            <person name="Foldi C."/>
            <person name="Dima B."/>
            <person name="Sanchez-Garcia M."/>
            <person name="Sanchez-Ramirez S."/>
            <person name="Szollosi G.J."/>
            <person name="Szarkandi J.G."/>
            <person name="Papp V."/>
            <person name="Albert L."/>
            <person name="Andreopoulos W."/>
            <person name="Angelini C."/>
            <person name="Antonin V."/>
            <person name="Barry K.W."/>
            <person name="Bougher N.L."/>
            <person name="Buchanan P."/>
            <person name="Buyck B."/>
            <person name="Bense V."/>
            <person name="Catcheside P."/>
            <person name="Chovatia M."/>
            <person name="Cooper J."/>
            <person name="Damon W."/>
            <person name="Desjardin D."/>
            <person name="Finy P."/>
            <person name="Geml J."/>
            <person name="Haridas S."/>
            <person name="Hughes K."/>
            <person name="Justo A."/>
            <person name="Karasinski D."/>
            <person name="Kautmanova I."/>
            <person name="Kiss B."/>
            <person name="Kocsube S."/>
            <person name="Kotiranta H."/>
            <person name="LaButti K.M."/>
            <person name="Lechner B.E."/>
            <person name="Liimatainen K."/>
            <person name="Lipzen A."/>
            <person name="Lukacs Z."/>
            <person name="Mihaltcheva S."/>
            <person name="Morgado L.N."/>
            <person name="Niskanen T."/>
            <person name="Noordeloos M.E."/>
            <person name="Ohm R.A."/>
            <person name="Ortiz-Santana B."/>
            <person name="Ovrebo C."/>
            <person name="Racz N."/>
            <person name="Riley R."/>
            <person name="Savchenko A."/>
            <person name="Shiryaev A."/>
            <person name="Soop K."/>
            <person name="Spirin V."/>
            <person name="Szebenyi C."/>
            <person name="Tomsovsky M."/>
            <person name="Tulloss R.E."/>
            <person name="Uehling J."/>
            <person name="Grigoriev I.V."/>
            <person name="Vagvolgyi C."/>
            <person name="Papp T."/>
            <person name="Martin F.M."/>
            <person name="Miettinen O."/>
            <person name="Hibbett D.S."/>
            <person name="Nagy L.G."/>
        </authorList>
    </citation>
    <scope>NUCLEOTIDE SEQUENCE [LARGE SCALE GENOMIC DNA]</scope>
    <source>
        <strain evidence="1 2">HHB13444</strain>
    </source>
</reference>
<proteinExistence type="predicted"/>
<organism evidence="1 2">
    <name type="scientific">Polyporus arcularius HHB13444</name>
    <dbReference type="NCBI Taxonomy" id="1314778"/>
    <lineage>
        <taxon>Eukaryota</taxon>
        <taxon>Fungi</taxon>
        <taxon>Dikarya</taxon>
        <taxon>Basidiomycota</taxon>
        <taxon>Agaricomycotina</taxon>
        <taxon>Agaricomycetes</taxon>
        <taxon>Polyporales</taxon>
        <taxon>Polyporaceae</taxon>
        <taxon>Polyporus</taxon>
    </lineage>
</organism>
<keyword evidence="2" id="KW-1185">Reference proteome</keyword>
<accession>A0A5C3P1E7</accession>
<dbReference type="AlphaFoldDB" id="A0A5C3P1E7"/>
<gene>
    <name evidence="1" type="ORF">K466DRAFT_590237</name>
</gene>
<protein>
    <submittedName>
        <fullName evidence="1">Uncharacterized protein</fullName>
    </submittedName>
</protein>
<dbReference type="EMBL" id="ML211446">
    <property type="protein sequence ID" value="TFK82829.1"/>
    <property type="molecule type" value="Genomic_DNA"/>
</dbReference>
<name>A0A5C3P1E7_9APHY</name>
<evidence type="ECO:0000313" key="2">
    <source>
        <dbReference type="Proteomes" id="UP000308197"/>
    </source>
</evidence>
<evidence type="ECO:0000313" key="1">
    <source>
        <dbReference type="EMBL" id="TFK82829.1"/>
    </source>
</evidence>